<dbReference type="EMBL" id="CM001879">
    <property type="protein sequence ID" value="EOX96101.1"/>
    <property type="molecule type" value="Genomic_DNA"/>
</dbReference>
<proteinExistence type="predicted"/>
<dbReference type="Proteomes" id="UP000026915">
    <property type="component" value="Chromosome 1"/>
</dbReference>
<organism evidence="1 2">
    <name type="scientific">Theobroma cacao</name>
    <name type="common">Cacao</name>
    <name type="synonym">Cocoa</name>
    <dbReference type="NCBI Taxonomy" id="3641"/>
    <lineage>
        <taxon>Eukaryota</taxon>
        <taxon>Viridiplantae</taxon>
        <taxon>Streptophyta</taxon>
        <taxon>Embryophyta</taxon>
        <taxon>Tracheophyta</taxon>
        <taxon>Spermatophyta</taxon>
        <taxon>Magnoliopsida</taxon>
        <taxon>eudicotyledons</taxon>
        <taxon>Gunneridae</taxon>
        <taxon>Pentapetalae</taxon>
        <taxon>rosids</taxon>
        <taxon>malvids</taxon>
        <taxon>Malvales</taxon>
        <taxon>Malvaceae</taxon>
        <taxon>Byttnerioideae</taxon>
        <taxon>Theobroma</taxon>
    </lineage>
</organism>
<protein>
    <submittedName>
        <fullName evidence="1">Uncharacterized protein</fullName>
    </submittedName>
</protein>
<dbReference type="AlphaFoldDB" id="A0A061DVL6"/>
<evidence type="ECO:0000313" key="1">
    <source>
        <dbReference type="EMBL" id="EOX96101.1"/>
    </source>
</evidence>
<gene>
    <name evidence="1" type="ORF">TCM_005433</name>
</gene>
<name>A0A061DVL6_THECC</name>
<dbReference type="Gramene" id="EOX96101">
    <property type="protein sequence ID" value="EOX96101"/>
    <property type="gene ID" value="TCM_005433"/>
</dbReference>
<evidence type="ECO:0000313" key="2">
    <source>
        <dbReference type="Proteomes" id="UP000026915"/>
    </source>
</evidence>
<dbReference type="InParanoid" id="A0A061DVL6"/>
<accession>A0A061DVL6</accession>
<reference evidence="1 2" key="1">
    <citation type="journal article" date="2013" name="Genome Biol.">
        <title>The genome sequence of the most widely cultivated cacao type and its use to identify candidate genes regulating pod color.</title>
        <authorList>
            <person name="Motamayor J.C."/>
            <person name="Mockaitis K."/>
            <person name="Schmutz J."/>
            <person name="Haiminen N."/>
            <person name="Iii D.L."/>
            <person name="Cornejo O."/>
            <person name="Findley S.D."/>
            <person name="Zheng P."/>
            <person name="Utro F."/>
            <person name="Royaert S."/>
            <person name="Saski C."/>
            <person name="Jenkins J."/>
            <person name="Podicheti R."/>
            <person name="Zhao M."/>
            <person name="Scheffler B.E."/>
            <person name="Stack J.C."/>
            <person name="Feltus F.A."/>
            <person name="Mustiga G.M."/>
            <person name="Amores F."/>
            <person name="Phillips W."/>
            <person name="Marelli J.P."/>
            <person name="May G.D."/>
            <person name="Shapiro H."/>
            <person name="Ma J."/>
            <person name="Bustamante C.D."/>
            <person name="Schnell R.J."/>
            <person name="Main D."/>
            <person name="Gilbert D."/>
            <person name="Parida L."/>
            <person name="Kuhn D.N."/>
        </authorList>
    </citation>
    <scope>NUCLEOTIDE SEQUENCE [LARGE SCALE GENOMIC DNA]</scope>
    <source>
        <strain evidence="2">cv. Matina 1-6</strain>
    </source>
</reference>
<keyword evidence="2" id="KW-1185">Reference proteome</keyword>
<sequence length="92" mass="10300">MRLAGARQIMPKLDDSLGDEAQFNMDRPRPNPVALGSKAIAIRSSGQHRMLSNEGVHGSEELRYRTCKWLKSDGNMSELPGTEVPDIIFQKF</sequence>
<dbReference type="HOGENOM" id="CLU_2417600_0_0_1"/>